<evidence type="ECO:0000313" key="2">
    <source>
        <dbReference type="Proteomes" id="UP001283361"/>
    </source>
</evidence>
<protein>
    <submittedName>
        <fullName evidence="1">Uncharacterized protein</fullName>
    </submittedName>
</protein>
<keyword evidence="2" id="KW-1185">Reference proteome</keyword>
<dbReference type="EMBL" id="JAWDGP010007341">
    <property type="protein sequence ID" value="KAK3724650.1"/>
    <property type="molecule type" value="Genomic_DNA"/>
</dbReference>
<reference evidence="1" key="1">
    <citation type="journal article" date="2023" name="G3 (Bethesda)">
        <title>A reference genome for the long-term kleptoplast-retaining sea slug Elysia crispata morphotype clarki.</title>
        <authorList>
            <person name="Eastman K.E."/>
            <person name="Pendleton A.L."/>
            <person name="Shaikh M.A."/>
            <person name="Suttiyut T."/>
            <person name="Ogas R."/>
            <person name="Tomko P."/>
            <person name="Gavelis G."/>
            <person name="Widhalm J.R."/>
            <person name="Wisecaver J.H."/>
        </authorList>
    </citation>
    <scope>NUCLEOTIDE SEQUENCE</scope>
    <source>
        <strain evidence="1">ECLA1</strain>
    </source>
</reference>
<dbReference type="AlphaFoldDB" id="A0AAE1CPL2"/>
<accession>A0AAE1CPL2</accession>
<dbReference type="Proteomes" id="UP001283361">
    <property type="component" value="Unassembled WGS sequence"/>
</dbReference>
<name>A0AAE1CPL2_9GAST</name>
<evidence type="ECO:0000313" key="1">
    <source>
        <dbReference type="EMBL" id="KAK3724650.1"/>
    </source>
</evidence>
<proteinExistence type="predicted"/>
<comment type="caution">
    <text evidence="1">The sequence shown here is derived from an EMBL/GenBank/DDBJ whole genome shotgun (WGS) entry which is preliminary data.</text>
</comment>
<sequence length="419" mass="46807">MAHNVHSSKAAAIERFLSPFRSPTRRYSRDHGRCEACVGISSPAAHPPPDVSCVSPAAGDARYRKQGLISSQPINSYLSNCQARPSTVSSKPPSGYVSLELTSFAESPRDSSSLAFVWRVRSQMGRLRVKGFEKVFKAFGFGEHELHEVHIPVQRTGSDLLEVKRGYSDLNQNKVRAWRERAGKVVEDLRVGILRHDHRASEAKKRSVWSASPTGQESTWWTTSSSTCIVRPLVSDIFDSQALGRSALESPLTSKTGNIRAAAGMKHQELGCEWTPRQLVRSLQELRARMQASAMFVVWLSLSVIVGAEQLFIGLSNQINKFWLKQTFGCNVKSAGGEEEEETEEAPQHAPILRAPCSKHSKYTHLTLHIFPDLIMSLQLKRSSKYRKPKPRLLSAFVFRETFGNFVKPESPQEIKALP</sequence>
<gene>
    <name evidence="1" type="ORF">RRG08_041133</name>
</gene>
<organism evidence="1 2">
    <name type="scientific">Elysia crispata</name>
    <name type="common">lettuce slug</name>
    <dbReference type="NCBI Taxonomy" id="231223"/>
    <lineage>
        <taxon>Eukaryota</taxon>
        <taxon>Metazoa</taxon>
        <taxon>Spiralia</taxon>
        <taxon>Lophotrochozoa</taxon>
        <taxon>Mollusca</taxon>
        <taxon>Gastropoda</taxon>
        <taxon>Heterobranchia</taxon>
        <taxon>Euthyneura</taxon>
        <taxon>Panpulmonata</taxon>
        <taxon>Sacoglossa</taxon>
        <taxon>Placobranchoidea</taxon>
        <taxon>Plakobranchidae</taxon>
        <taxon>Elysia</taxon>
    </lineage>
</organism>